<dbReference type="SUPFAM" id="SSF82199">
    <property type="entry name" value="SET domain"/>
    <property type="match status" value="1"/>
</dbReference>
<keyword evidence="2" id="KW-0808">Transferase</keyword>
<dbReference type="PANTHER" id="PTHR13271:SF153">
    <property type="entry name" value="SET DOMAIN-CONTAINING PROTEIN"/>
    <property type="match status" value="1"/>
</dbReference>
<protein>
    <recommendedName>
        <fullName evidence="6">Rubisco LSMT substrate-binding domain-containing protein</fullName>
    </recommendedName>
</protein>
<dbReference type="SUPFAM" id="SSF81822">
    <property type="entry name" value="RuBisCo LSMT C-terminal, substrate-binding domain"/>
    <property type="match status" value="1"/>
</dbReference>
<evidence type="ECO:0008006" key="6">
    <source>
        <dbReference type="Google" id="ProtNLM"/>
    </source>
</evidence>
<dbReference type="AlphaFoldDB" id="A0A8J8NBX7"/>
<dbReference type="EMBL" id="RRYP01024030">
    <property type="protein sequence ID" value="TNV72143.1"/>
    <property type="molecule type" value="Genomic_DNA"/>
</dbReference>
<name>A0A8J8NBX7_HALGN</name>
<comment type="caution">
    <text evidence="4">The sequence shown here is derived from an EMBL/GenBank/DDBJ whole genome shotgun (WGS) entry which is preliminary data.</text>
</comment>
<evidence type="ECO:0000256" key="2">
    <source>
        <dbReference type="ARBA" id="ARBA00022679"/>
    </source>
</evidence>
<dbReference type="GO" id="GO:0016279">
    <property type="term" value="F:protein-lysine N-methyltransferase activity"/>
    <property type="evidence" value="ECO:0007669"/>
    <property type="project" value="TreeGrafter"/>
</dbReference>
<accession>A0A8J8NBX7</accession>
<dbReference type="InterPro" id="IPR046341">
    <property type="entry name" value="SET_dom_sf"/>
</dbReference>
<evidence type="ECO:0000256" key="1">
    <source>
        <dbReference type="ARBA" id="ARBA00022603"/>
    </source>
</evidence>
<reference evidence="4" key="1">
    <citation type="submission" date="2019-06" db="EMBL/GenBank/DDBJ databases">
        <authorList>
            <person name="Zheng W."/>
        </authorList>
    </citation>
    <scope>NUCLEOTIDE SEQUENCE</scope>
    <source>
        <strain evidence="4">QDHG01</strain>
    </source>
</reference>
<sequence length="253" mass="29835">MGTKYKTSYKKGDQLFNCYGLRTNRFLLLNYGFCLRNNKYNSLGFKVFVNYQPKEKAQSGTSTGEENNESRYQKVIRLKRAKLCEDLLQYLRANLIFTYKGANKEKLLVSAPVDIDFEIFVVSCGLNLMRNMVNTKFDTNLEQDRKMLPQIQDNWRFKLALIHRITQKEILHDQVSLLSILLRILQRVKEGMQLKMAYCLRVTEEKGKSASYSQAQSSQSYEEDGDDVFQNRMRLRRYLYELKHYQETLIHVA</sequence>
<dbReference type="InterPro" id="IPR050600">
    <property type="entry name" value="SETD3_SETD6_MTase"/>
</dbReference>
<keyword evidence="1" id="KW-0489">Methyltransferase</keyword>
<keyword evidence="5" id="KW-1185">Reference proteome</keyword>
<dbReference type="Proteomes" id="UP000785679">
    <property type="component" value="Unassembled WGS sequence"/>
</dbReference>
<evidence type="ECO:0000256" key="3">
    <source>
        <dbReference type="ARBA" id="ARBA00022691"/>
    </source>
</evidence>
<dbReference type="InterPro" id="IPR036464">
    <property type="entry name" value="Rubisco_LSMT_subst-bd_sf"/>
</dbReference>
<dbReference type="GO" id="GO:0032259">
    <property type="term" value="P:methylation"/>
    <property type="evidence" value="ECO:0007669"/>
    <property type="project" value="UniProtKB-KW"/>
</dbReference>
<dbReference type="Gene3D" id="3.90.1410.10">
    <property type="entry name" value="set domain protein methyltransferase, domain 1"/>
    <property type="match status" value="1"/>
</dbReference>
<organism evidence="4 5">
    <name type="scientific">Halteria grandinella</name>
    <dbReference type="NCBI Taxonomy" id="5974"/>
    <lineage>
        <taxon>Eukaryota</taxon>
        <taxon>Sar</taxon>
        <taxon>Alveolata</taxon>
        <taxon>Ciliophora</taxon>
        <taxon>Intramacronucleata</taxon>
        <taxon>Spirotrichea</taxon>
        <taxon>Stichotrichia</taxon>
        <taxon>Sporadotrichida</taxon>
        <taxon>Halteriidae</taxon>
        <taxon>Halteria</taxon>
    </lineage>
</organism>
<evidence type="ECO:0000313" key="5">
    <source>
        <dbReference type="Proteomes" id="UP000785679"/>
    </source>
</evidence>
<dbReference type="OrthoDB" id="290386at2759"/>
<gene>
    <name evidence="4" type="ORF">FGO68_gene7005</name>
</gene>
<proteinExistence type="predicted"/>
<dbReference type="PANTHER" id="PTHR13271">
    <property type="entry name" value="UNCHARACTERIZED PUTATIVE METHYLTRANSFERASE"/>
    <property type="match status" value="1"/>
</dbReference>
<evidence type="ECO:0000313" key="4">
    <source>
        <dbReference type="EMBL" id="TNV72143.1"/>
    </source>
</evidence>
<keyword evidence="3" id="KW-0949">S-adenosyl-L-methionine</keyword>